<name>A0ABX0JWL7_9PROT</name>
<evidence type="ECO:0000256" key="1">
    <source>
        <dbReference type="SAM" id="Coils"/>
    </source>
</evidence>
<organism evidence="3 4">
    <name type="scientific">Acetobacter conturbans</name>
    <dbReference type="NCBI Taxonomy" id="1737472"/>
    <lineage>
        <taxon>Bacteria</taxon>
        <taxon>Pseudomonadati</taxon>
        <taxon>Pseudomonadota</taxon>
        <taxon>Alphaproteobacteria</taxon>
        <taxon>Acetobacterales</taxon>
        <taxon>Acetobacteraceae</taxon>
        <taxon>Acetobacter</taxon>
    </lineage>
</organism>
<feature type="region of interest" description="Disordered" evidence="2">
    <location>
        <begin position="1"/>
        <end position="90"/>
    </location>
</feature>
<feature type="region of interest" description="Disordered" evidence="2">
    <location>
        <begin position="184"/>
        <end position="219"/>
    </location>
</feature>
<feature type="coiled-coil region" evidence="1">
    <location>
        <begin position="104"/>
        <end position="138"/>
    </location>
</feature>
<proteinExistence type="predicted"/>
<feature type="compositionally biased region" description="Basic and acidic residues" evidence="2">
    <location>
        <begin position="1"/>
        <end position="21"/>
    </location>
</feature>
<evidence type="ECO:0000256" key="2">
    <source>
        <dbReference type="SAM" id="MobiDB-lite"/>
    </source>
</evidence>
<dbReference type="EMBL" id="WOSY01000003">
    <property type="protein sequence ID" value="NHN87886.1"/>
    <property type="molecule type" value="Genomic_DNA"/>
</dbReference>
<feature type="compositionally biased region" description="Polar residues" evidence="2">
    <location>
        <begin position="185"/>
        <end position="200"/>
    </location>
</feature>
<comment type="caution">
    <text evidence="3">The sequence shown here is derived from an EMBL/GenBank/DDBJ whole genome shotgun (WGS) entry which is preliminary data.</text>
</comment>
<protein>
    <submittedName>
        <fullName evidence="3">Uncharacterized protein</fullName>
    </submittedName>
</protein>
<reference evidence="3 4" key="1">
    <citation type="journal article" date="2020" name="Int. J. Syst. Evol. Microbiol.">
        <title>Novel acetic acid bacteria from cider fermentations: Acetobacter conturbans sp. nov. and Acetobacter fallax sp. nov.</title>
        <authorList>
            <person name="Sombolestani A.S."/>
            <person name="Cleenwerck I."/>
            <person name="Cnockaert M."/>
            <person name="Borremans W."/>
            <person name="Wieme A.D."/>
            <person name="De Vuyst L."/>
            <person name="Vandamme P."/>
        </authorList>
    </citation>
    <scope>NUCLEOTIDE SEQUENCE [LARGE SCALE GENOMIC DNA]</scope>
    <source>
        <strain evidence="3 4">LMG 1627</strain>
    </source>
</reference>
<accession>A0ABX0JWL7</accession>
<gene>
    <name evidence="3" type="ORF">GOB81_04465</name>
</gene>
<keyword evidence="1" id="KW-0175">Coiled coil</keyword>
<sequence length="219" mass="24542">MKMTHQRQDSVQDEPVDHDVEQAALRALNRMGSHKAKPSSSPSSSGERPKANDQLRLSPRPAQDSSGQFRKRRFVRDGDIPVEHNPFSRAPARATLSVSGDSDTKVANRALENEKRARAEAERLVHELEMSHRSLETRLGHAEVLVSELKQALATRDMELAERTVELENERAAVKLAHAEIKAFRQQTKSTSVKPKSGSNDAEIAVDEDGQQPIKWWKD</sequence>
<dbReference type="Proteomes" id="UP000631653">
    <property type="component" value="Unassembled WGS sequence"/>
</dbReference>
<evidence type="ECO:0000313" key="3">
    <source>
        <dbReference type="EMBL" id="NHN87886.1"/>
    </source>
</evidence>
<evidence type="ECO:0000313" key="4">
    <source>
        <dbReference type="Proteomes" id="UP000631653"/>
    </source>
</evidence>
<keyword evidence="4" id="KW-1185">Reference proteome</keyword>